<name>A0A1U8ARK5_NELNU</name>
<dbReference type="eggNOG" id="ENOG502S2P2">
    <property type="taxonomic scope" value="Eukaryota"/>
</dbReference>
<protein>
    <submittedName>
        <fullName evidence="4">LOB domain-containing protein 12-like isoform X1</fullName>
    </submittedName>
</protein>
<dbReference type="Proteomes" id="UP000189703">
    <property type="component" value="Unplaced"/>
</dbReference>
<dbReference type="PANTHER" id="PTHR31301:SF153">
    <property type="entry name" value="LOB DOMAIN-CONTAINING PROTEIN 26"/>
    <property type="match status" value="1"/>
</dbReference>
<dbReference type="KEGG" id="nnu:104606843"/>
<dbReference type="GO" id="GO:0001216">
    <property type="term" value="F:DNA-binding transcription activator activity"/>
    <property type="evidence" value="ECO:0000318"/>
    <property type="project" value="GO_Central"/>
</dbReference>
<dbReference type="GO" id="GO:0006355">
    <property type="term" value="P:regulation of DNA-templated transcription"/>
    <property type="evidence" value="ECO:0000318"/>
    <property type="project" value="GO_Central"/>
</dbReference>
<accession>A0A1U8ARK5</accession>
<gene>
    <name evidence="4" type="primary">LOC104606843</name>
</gene>
<evidence type="ECO:0000259" key="2">
    <source>
        <dbReference type="PROSITE" id="PS50891"/>
    </source>
</evidence>
<evidence type="ECO:0000256" key="1">
    <source>
        <dbReference type="ARBA" id="ARBA00005474"/>
    </source>
</evidence>
<dbReference type="InterPro" id="IPR004883">
    <property type="entry name" value="LOB"/>
</dbReference>
<dbReference type="PANTHER" id="PTHR31301">
    <property type="entry name" value="LOB DOMAIN-CONTAINING PROTEIN 4-RELATED"/>
    <property type="match status" value="1"/>
</dbReference>
<dbReference type="OrthoDB" id="684652at2759"/>
<dbReference type="Pfam" id="PF03195">
    <property type="entry name" value="LOB"/>
    <property type="match status" value="1"/>
</dbReference>
<dbReference type="InParanoid" id="A0A1U8ARK5"/>
<dbReference type="AlphaFoldDB" id="A0A1U8ARK5"/>
<dbReference type="PROSITE" id="PS50891">
    <property type="entry name" value="LOB"/>
    <property type="match status" value="1"/>
</dbReference>
<dbReference type="RefSeq" id="XP_010270541.1">
    <property type="nucleotide sequence ID" value="XM_010272239.2"/>
</dbReference>
<keyword evidence="3" id="KW-1185">Reference proteome</keyword>
<evidence type="ECO:0000313" key="4">
    <source>
        <dbReference type="RefSeq" id="XP_010270541.1"/>
    </source>
</evidence>
<reference evidence="4" key="1">
    <citation type="submission" date="2025-08" db="UniProtKB">
        <authorList>
            <consortium name="RefSeq"/>
        </authorList>
    </citation>
    <scope>IDENTIFICATION</scope>
</reference>
<comment type="similarity">
    <text evidence="1">Belongs to the LOB domain-containing protein family.</text>
</comment>
<dbReference type="GeneID" id="104606843"/>
<evidence type="ECO:0000313" key="3">
    <source>
        <dbReference type="Proteomes" id="UP000189703"/>
    </source>
</evidence>
<dbReference type="GO" id="GO:0005634">
    <property type="term" value="C:nucleus"/>
    <property type="evidence" value="ECO:0000318"/>
    <property type="project" value="GO_Central"/>
</dbReference>
<feature type="domain" description="LOB" evidence="2">
    <location>
        <begin position="62"/>
        <end position="163"/>
    </location>
</feature>
<sequence>MIQYARPVVLPLGHRQCIWNSSLSLSMCFPSLTVRSLSRPAAWFTANVSGIPPPPSLSMCFPSLTACKYLRRRCLHDCILAPYFPSTNPERFACVHKIFGASNITKMLQQLPVHQRAVAADCMSFEAGTRVRDPVYGCVAIISQLHQQIIITQRELAETQGQIAFYGAQQVQDLKQKTQSRIQYNETMCFNASQQDSLHLDQSMLDFYRAPGIYWSVR</sequence>
<organism evidence="3 4">
    <name type="scientific">Nelumbo nucifera</name>
    <name type="common">Sacred lotus</name>
    <dbReference type="NCBI Taxonomy" id="4432"/>
    <lineage>
        <taxon>Eukaryota</taxon>
        <taxon>Viridiplantae</taxon>
        <taxon>Streptophyta</taxon>
        <taxon>Embryophyta</taxon>
        <taxon>Tracheophyta</taxon>
        <taxon>Spermatophyta</taxon>
        <taxon>Magnoliopsida</taxon>
        <taxon>Proteales</taxon>
        <taxon>Nelumbonaceae</taxon>
        <taxon>Nelumbo</taxon>
    </lineage>
</organism>
<proteinExistence type="inferred from homology"/>